<evidence type="ECO:0000313" key="2">
    <source>
        <dbReference type="Proteomes" id="UP000735302"/>
    </source>
</evidence>
<sequence>MGVGGARSENAPRLKSARTIKGLNLVWHQCPAVKTKKVNRPVHNFDMCRTIASLRNSSSLQARLSVADSNSYRKVPADLRARTLAIVPPEFAPSSHNH</sequence>
<dbReference type="Proteomes" id="UP000735302">
    <property type="component" value="Unassembled WGS sequence"/>
</dbReference>
<reference evidence="1 2" key="1">
    <citation type="journal article" date="2021" name="Elife">
        <title>Chloroplast acquisition without the gene transfer in kleptoplastic sea slugs, Plakobranchus ocellatus.</title>
        <authorList>
            <person name="Maeda T."/>
            <person name="Takahashi S."/>
            <person name="Yoshida T."/>
            <person name="Shimamura S."/>
            <person name="Takaki Y."/>
            <person name="Nagai Y."/>
            <person name="Toyoda A."/>
            <person name="Suzuki Y."/>
            <person name="Arimoto A."/>
            <person name="Ishii H."/>
            <person name="Satoh N."/>
            <person name="Nishiyama T."/>
            <person name="Hasebe M."/>
            <person name="Maruyama T."/>
            <person name="Minagawa J."/>
            <person name="Obokata J."/>
            <person name="Shigenobu S."/>
        </authorList>
    </citation>
    <scope>NUCLEOTIDE SEQUENCE [LARGE SCALE GENOMIC DNA]</scope>
</reference>
<proteinExistence type="predicted"/>
<evidence type="ECO:0000313" key="1">
    <source>
        <dbReference type="EMBL" id="GFO39653.1"/>
    </source>
</evidence>
<name>A0AAV4D6G5_9GAST</name>
<gene>
    <name evidence="1" type="ORF">PoB_006615800</name>
</gene>
<dbReference type="EMBL" id="BLXT01007504">
    <property type="protein sequence ID" value="GFO39653.1"/>
    <property type="molecule type" value="Genomic_DNA"/>
</dbReference>
<organism evidence="1 2">
    <name type="scientific">Plakobranchus ocellatus</name>
    <dbReference type="NCBI Taxonomy" id="259542"/>
    <lineage>
        <taxon>Eukaryota</taxon>
        <taxon>Metazoa</taxon>
        <taxon>Spiralia</taxon>
        <taxon>Lophotrochozoa</taxon>
        <taxon>Mollusca</taxon>
        <taxon>Gastropoda</taxon>
        <taxon>Heterobranchia</taxon>
        <taxon>Euthyneura</taxon>
        <taxon>Panpulmonata</taxon>
        <taxon>Sacoglossa</taxon>
        <taxon>Placobranchoidea</taxon>
        <taxon>Plakobranchidae</taxon>
        <taxon>Plakobranchus</taxon>
    </lineage>
</organism>
<dbReference type="AlphaFoldDB" id="A0AAV4D6G5"/>
<comment type="caution">
    <text evidence="1">The sequence shown here is derived from an EMBL/GenBank/DDBJ whole genome shotgun (WGS) entry which is preliminary data.</text>
</comment>
<accession>A0AAV4D6G5</accession>
<keyword evidence="2" id="KW-1185">Reference proteome</keyword>
<protein>
    <submittedName>
        <fullName evidence="1">Uncharacterized protein</fullName>
    </submittedName>
</protein>